<dbReference type="CDD" id="cd02440">
    <property type="entry name" value="AdoMet_MTases"/>
    <property type="match status" value="1"/>
</dbReference>
<proteinExistence type="predicted"/>
<keyword evidence="3" id="KW-1185">Reference proteome</keyword>
<dbReference type="Pfam" id="PF13649">
    <property type="entry name" value="Methyltransf_25"/>
    <property type="match status" value="1"/>
</dbReference>
<comment type="caution">
    <text evidence="2">The sequence shown here is derived from an EMBL/GenBank/DDBJ whole genome shotgun (WGS) entry which is preliminary data.</text>
</comment>
<organism evidence="2 3">
    <name type="scientific">Dyella acidisoli</name>
    <dbReference type="NCBI Taxonomy" id="1867834"/>
    <lineage>
        <taxon>Bacteria</taxon>
        <taxon>Pseudomonadati</taxon>
        <taxon>Pseudomonadota</taxon>
        <taxon>Gammaproteobacteria</taxon>
        <taxon>Lysobacterales</taxon>
        <taxon>Rhodanobacteraceae</taxon>
        <taxon>Dyella</taxon>
    </lineage>
</organism>
<dbReference type="Gene3D" id="3.40.50.150">
    <property type="entry name" value="Vaccinia Virus protein VP39"/>
    <property type="match status" value="1"/>
</dbReference>
<dbReference type="SUPFAM" id="SSF53335">
    <property type="entry name" value="S-adenosyl-L-methionine-dependent methyltransferases"/>
    <property type="match status" value="1"/>
</dbReference>
<feature type="domain" description="Methyltransferase" evidence="1">
    <location>
        <begin position="58"/>
        <end position="145"/>
    </location>
</feature>
<dbReference type="Proteomes" id="UP001156670">
    <property type="component" value="Unassembled WGS sequence"/>
</dbReference>
<sequence length="235" mass="26780">MNFPKSDYKEYPKTLPPDDFWGQVRRTVHGKPIPENQIQLIVEAIKSGLDFCNNDCLLDIACGNGALSQLLFHDIAEFLGVDNSEYLISVALANFGKPPEFNFSLSDAAEYIQTEQNPDRFTKALCYGSFSYFTTQDARTVLQGLSERFTKVKKLYIGNLPDKARAQAFYPAGKDYAEELVDHASQIGIWRSKEDMEQLAAETGWSIRFKHMPDDFFAAHYRFDAILEPLHSRMK</sequence>
<protein>
    <recommendedName>
        <fullName evidence="1">Methyltransferase domain-containing protein</fullName>
    </recommendedName>
</protein>
<dbReference type="EMBL" id="BSOB01000017">
    <property type="protein sequence ID" value="GLQ93200.1"/>
    <property type="molecule type" value="Genomic_DNA"/>
</dbReference>
<accession>A0ABQ5XNA8</accession>
<evidence type="ECO:0000313" key="3">
    <source>
        <dbReference type="Proteomes" id="UP001156670"/>
    </source>
</evidence>
<name>A0ABQ5XNA8_9GAMM</name>
<dbReference type="RefSeq" id="WP_284320916.1">
    <property type="nucleotide sequence ID" value="NZ_BSOB01000017.1"/>
</dbReference>
<reference evidence="3" key="1">
    <citation type="journal article" date="2019" name="Int. J. Syst. Evol. Microbiol.">
        <title>The Global Catalogue of Microorganisms (GCM) 10K type strain sequencing project: providing services to taxonomists for standard genome sequencing and annotation.</title>
        <authorList>
            <consortium name="The Broad Institute Genomics Platform"/>
            <consortium name="The Broad Institute Genome Sequencing Center for Infectious Disease"/>
            <person name="Wu L."/>
            <person name="Ma J."/>
        </authorList>
    </citation>
    <scope>NUCLEOTIDE SEQUENCE [LARGE SCALE GENOMIC DNA]</scope>
    <source>
        <strain evidence="3">NBRC 111980</strain>
    </source>
</reference>
<evidence type="ECO:0000313" key="2">
    <source>
        <dbReference type="EMBL" id="GLQ93200.1"/>
    </source>
</evidence>
<gene>
    <name evidence="2" type="ORF">GCM10007901_21510</name>
</gene>
<dbReference type="InterPro" id="IPR029063">
    <property type="entry name" value="SAM-dependent_MTases_sf"/>
</dbReference>
<evidence type="ECO:0000259" key="1">
    <source>
        <dbReference type="Pfam" id="PF13649"/>
    </source>
</evidence>
<dbReference type="InterPro" id="IPR041698">
    <property type="entry name" value="Methyltransf_25"/>
</dbReference>